<dbReference type="GO" id="GO:0006508">
    <property type="term" value="P:proteolysis"/>
    <property type="evidence" value="ECO:0007669"/>
    <property type="project" value="UniProtKB-KW"/>
</dbReference>
<keyword evidence="1" id="KW-0812">Transmembrane</keyword>
<keyword evidence="3" id="KW-0645">Protease</keyword>
<keyword evidence="3" id="KW-0482">Metalloprotease</keyword>
<dbReference type="InterPro" id="IPR052710">
    <property type="entry name" value="CAAX_protease"/>
</dbReference>
<dbReference type="EMBL" id="VUMT01000014">
    <property type="protein sequence ID" value="MSS64226.1"/>
    <property type="molecule type" value="Genomic_DNA"/>
</dbReference>
<feature type="transmembrane region" description="Helical" evidence="1">
    <location>
        <begin position="230"/>
        <end position="252"/>
    </location>
</feature>
<name>A0A6L5XZC6_9FIRM</name>
<dbReference type="InterPro" id="IPR003675">
    <property type="entry name" value="Rce1/LyrA-like_dom"/>
</dbReference>
<dbReference type="PANTHER" id="PTHR36435">
    <property type="entry name" value="SLR1288 PROTEIN"/>
    <property type="match status" value="1"/>
</dbReference>
<keyword evidence="3" id="KW-0378">Hydrolase</keyword>
<gene>
    <name evidence="3" type="ORF">FYJ58_10105</name>
</gene>
<feature type="transmembrane region" description="Helical" evidence="1">
    <location>
        <begin position="190"/>
        <end position="210"/>
    </location>
</feature>
<feature type="transmembrane region" description="Helical" evidence="1">
    <location>
        <begin position="36"/>
        <end position="54"/>
    </location>
</feature>
<feature type="transmembrane region" description="Helical" evidence="1">
    <location>
        <begin position="75"/>
        <end position="94"/>
    </location>
</feature>
<feature type="transmembrane region" description="Helical" evidence="1">
    <location>
        <begin position="7"/>
        <end position="30"/>
    </location>
</feature>
<feature type="transmembrane region" description="Helical" evidence="1">
    <location>
        <begin position="280"/>
        <end position="301"/>
    </location>
</feature>
<proteinExistence type="predicted"/>
<comment type="caution">
    <text evidence="3">The sequence shown here is derived from an EMBL/GenBank/DDBJ whole genome shotgun (WGS) entry which is preliminary data.</text>
</comment>
<dbReference type="AlphaFoldDB" id="A0A6L5XZC6"/>
<evidence type="ECO:0000256" key="1">
    <source>
        <dbReference type="SAM" id="Phobius"/>
    </source>
</evidence>
<accession>A0A6L5XZC6</accession>
<dbReference type="RefSeq" id="WP_154519620.1">
    <property type="nucleotide sequence ID" value="NZ_VUMT01000014.1"/>
</dbReference>
<dbReference type="Pfam" id="PF02517">
    <property type="entry name" value="Rce1-like"/>
    <property type="match status" value="1"/>
</dbReference>
<feature type="domain" description="CAAX prenyl protease 2/Lysostaphin resistance protein A-like" evidence="2">
    <location>
        <begin position="118"/>
        <end position="202"/>
    </location>
</feature>
<organism evidence="3 4">
    <name type="scientific">Velocimicrobium porci</name>
    <dbReference type="NCBI Taxonomy" id="2606634"/>
    <lineage>
        <taxon>Bacteria</taxon>
        <taxon>Bacillati</taxon>
        <taxon>Bacillota</taxon>
        <taxon>Clostridia</taxon>
        <taxon>Lachnospirales</taxon>
        <taxon>Lachnospiraceae</taxon>
        <taxon>Velocimicrobium</taxon>
    </lineage>
</organism>
<dbReference type="Proteomes" id="UP000482209">
    <property type="component" value="Unassembled WGS sequence"/>
</dbReference>
<dbReference type="PANTHER" id="PTHR36435:SF1">
    <property type="entry name" value="CAAX AMINO TERMINAL PROTEASE FAMILY PROTEIN"/>
    <property type="match status" value="1"/>
</dbReference>
<evidence type="ECO:0000259" key="2">
    <source>
        <dbReference type="Pfam" id="PF02517"/>
    </source>
</evidence>
<evidence type="ECO:0000313" key="4">
    <source>
        <dbReference type="Proteomes" id="UP000482209"/>
    </source>
</evidence>
<sequence length="304" mass="34301">MSQIKKVNNIFLITVMFAVGGSLFMGAFSVGKDNELFSLLAAQLLYVIPAILYLKSSGGNIKERLRFNRIKGSTMILLILFSYLITPLLTYLNIVSMLFSKNMIQNTIDGIVKNYPMAVGIIAVGLIPCILEETIYRGVFFNEYRKINPRKGILISGFLFGLMHMNWNQFVYAFVMGMIFAVLVEASDSIIASMIVHFTINTTSVVTAYIQSEMAFVTAPNEMVLEEEQLKMYLCNYWIVVVFFGILAFFLLKQIAKNQGRKEELNALFFNNGKEKEVQAPFFTLPLVLGSLICIFIMIGVEVL</sequence>
<dbReference type="GO" id="GO:0004175">
    <property type="term" value="F:endopeptidase activity"/>
    <property type="evidence" value="ECO:0007669"/>
    <property type="project" value="UniProtKB-ARBA"/>
</dbReference>
<evidence type="ECO:0000313" key="3">
    <source>
        <dbReference type="EMBL" id="MSS64226.1"/>
    </source>
</evidence>
<feature type="transmembrane region" description="Helical" evidence="1">
    <location>
        <begin position="152"/>
        <end position="184"/>
    </location>
</feature>
<reference evidence="3 4" key="1">
    <citation type="submission" date="2019-08" db="EMBL/GenBank/DDBJ databases">
        <title>In-depth cultivation of the pig gut microbiome towards novel bacterial diversity and tailored functional studies.</title>
        <authorList>
            <person name="Wylensek D."/>
            <person name="Hitch T.C.A."/>
            <person name="Clavel T."/>
        </authorList>
    </citation>
    <scope>NUCLEOTIDE SEQUENCE [LARGE SCALE GENOMIC DNA]</scope>
    <source>
        <strain evidence="3 4">WCA-693-APC-MOT-I</strain>
    </source>
</reference>
<protein>
    <submittedName>
        <fullName evidence="3">CPBP family intramembrane metalloprotease</fullName>
    </submittedName>
</protein>
<dbReference type="GO" id="GO:0080120">
    <property type="term" value="P:CAAX-box protein maturation"/>
    <property type="evidence" value="ECO:0007669"/>
    <property type="project" value="UniProtKB-ARBA"/>
</dbReference>
<keyword evidence="1" id="KW-0472">Membrane</keyword>
<keyword evidence="4" id="KW-1185">Reference proteome</keyword>
<feature type="transmembrane region" description="Helical" evidence="1">
    <location>
        <begin position="114"/>
        <end position="131"/>
    </location>
</feature>
<keyword evidence="1" id="KW-1133">Transmembrane helix</keyword>
<dbReference type="GO" id="GO:0008237">
    <property type="term" value="F:metallopeptidase activity"/>
    <property type="evidence" value="ECO:0007669"/>
    <property type="project" value="UniProtKB-KW"/>
</dbReference>